<evidence type="ECO:0000256" key="4">
    <source>
        <dbReference type="ARBA" id="ARBA00022989"/>
    </source>
</evidence>
<feature type="transmembrane region" description="Helical" evidence="6">
    <location>
        <begin position="457"/>
        <end position="478"/>
    </location>
</feature>
<evidence type="ECO:0000313" key="8">
    <source>
        <dbReference type="Proteomes" id="UP001595821"/>
    </source>
</evidence>
<evidence type="ECO:0000256" key="1">
    <source>
        <dbReference type="ARBA" id="ARBA00004651"/>
    </source>
</evidence>
<feature type="transmembrane region" description="Helical" evidence="6">
    <location>
        <begin position="21"/>
        <end position="39"/>
    </location>
</feature>
<evidence type="ECO:0000256" key="6">
    <source>
        <dbReference type="SAM" id="Phobius"/>
    </source>
</evidence>
<feature type="transmembrane region" description="Helical" evidence="6">
    <location>
        <begin position="398"/>
        <end position="415"/>
    </location>
</feature>
<evidence type="ECO:0000256" key="3">
    <source>
        <dbReference type="ARBA" id="ARBA00022692"/>
    </source>
</evidence>
<evidence type="ECO:0000256" key="2">
    <source>
        <dbReference type="ARBA" id="ARBA00022475"/>
    </source>
</evidence>
<evidence type="ECO:0000313" key="7">
    <source>
        <dbReference type="EMBL" id="MFC4248231.1"/>
    </source>
</evidence>
<feature type="transmembrane region" description="Helical" evidence="6">
    <location>
        <begin position="370"/>
        <end position="391"/>
    </location>
</feature>
<keyword evidence="3 6" id="KW-0812">Transmembrane</keyword>
<dbReference type="GeneID" id="71855430"/>
<dbReference type="Pfam" id="PF01943">
    <property type="entry name" value="Polysacc_synt"/>
    <property type="match status" value="1"/>
</dbReference>
<organism evidence="7 8">
    <name type="scientific">Natribaculum luteum</name>
    <dbReference type="NCBI Taxonomy" id="1586232"/>
    <lineage>
        <taxon>Archaea</taxon>
        <taxon>Methanobacteriati</taxon>
        <taxon>Methanobacteriota</taxon>
        <taxon>Stenosarchaea group</taxon>
        <taxon>Halobacteria</taxon>
        <taxon>Halobacteriales</taxon>
        <taxon>Natrialbaceae</taxon>
        <taxon>Natribaculum</taxon>
    </lineage>
</organism>
<comment type="caution">
    <text evidence="7">The sequence shown here is derived from an EMBL/GenBank/DDBJ whole genome shotgun (WGS) entry which is preliminary data.</text>
</comment>
<feature type="transmembrane region" description="Helical" evidence="6">
    <location>
        <begin position="189"/>
        <end position="209"/>
    </location>
</feature>
<reference evidence="7 8" key="1">
    <citation type="journal article" date="2014" name="Int. J. Syst. Evol. Microbiol.">
        <title>Complete genome sequence of Corynebacterium casei LMG S-19264T (=DSM 44701T), isolated from a smear-ripened cheese.</title>
        <authorList>
            <consortium name="US DOE Joint Genome Institute (JGI-PGF)"/>
            <person name="Walter F."/>
            <person name="Albersmeier A."/>
            <person name="Kalinowski J."/>
            <person name="Ruckert C."/>
        </authorList>
    </citation>
    <scope>NUCLEOTIDE SEQUENCE [LARGE SCALE GENOMIC DNA]</scope>
    <source>
        <strain evidence="7 8">IBRC-M 10912</strain>
    </source>
</reference>
<dbReference type="GO" id="GO:0005886">
    <property type="term" value="C:plasma membrane"/>
    <property type="evidence" value="ECO:0007669"/>
    <property type="project" value="UniProtKB-SubCell"/>
</dbReference>
<dbReference type="InterPro" id="IPR050833">
    <property type="entry name" value="Poly_Biosynth_Transport"/>
</dbReference>
<proteinExistence type="predicted"/>
<dbReference type="RefSeq" id="WP_246969563.1">
    <property type="nucleotide sequence ID" value="NZ_CP095397.1"/>
</dbReference>
<comment type="subcellular location">
    <subcellularLocation>
        <location evidence="1">Cell membrane</location>
        <topology evidence="1">Multi-pass membrane protein</topology>
    </subcellularLocation>
</comment>
<feature type="transmembrane region" description="Helical" evidence="6">
    <location>
        <begin position="249"/>
        <end position="276"/>
    </location>
</feature>
<dbReference type="InterPro" id="IPR002797">
    <property type="entry name" value="Polysacc_synth"/>
</dbReference>
<feature type="transmembrane region" description="Helical" evidence="6">
    <location>
        <begin position="126"/>
        <end position="143"/>
    </location>
</feature>
<keyword evidence="4 6" id="KW-1133">Transmembrane helix</keyword>
<evidence type="ECO:0000256" key="5">
    <source>
        <dbReference type="ARBA" id="ARBA00023136"/>
    </source>
</evidence>
<feature type="transmembrane region" description="Helical" evidence="6">
    <location>
        <begin position="338"/>
        <end position="358"/>
    </location>
</feature>
<feature type="transmembrane region" description="Helical" evidence="6">
    <location>
        <begin position="163"/>
        <end position="183"/>
    </location>
</feature>
<gene>
    <name evidence="7" type="ORF">ACFOZ7_15055</name>
</gene>
<protein>
    <submittedName>
        <fullName evidence="7">Flippase</fullName>
    </submittedName>
</protein>
<feature type="transmembrane region" description="Helical" evidence="6">
    <location>
        <begin position="91"/>
        <end position="114"/>
    </location>
</feature>
<dbReference type="AlphaFoldDB" id="A0ABD5P1Y3"/>
<name>A0ABD5P1Y3_9EURY</name>
<dbReference type="Proteomes" id="UP001595821">
    <property type="component" value="Unassembled WGS sequence"/>
</dbReference>
<keyword evidence="2" id="KW-1003">Cell membrane</keyword>
<dbReference type="EMBL" id="JBHSDJ010000118">
    <property type="protein sequence ID" value="MFC4248231.1"/>
    <property type="molecule type" value="Genomic_DNA"/>
</dbReference>
<feature type="transmembrane region" description="Helical" evidence="6">
    <location>
        <begin position="427"/>
        <end position="450"/>
    </location>
</feature>
<feature type="transmembrane region" description="Helical" evidence="6">
    <location>
        <begin position="308"/>
        <end position="326"/>
    </location>
</feature>
<dbReference type="PANTHER" id="PTHR30250:SF27">
    <property type="entry name" value="POLYSACCHARIDE BIOSYNTHESIS PROTEIN"/>
    <property type="match status" value="1"/>
</dbReference>
<keyword evidence="5 6" id="KW-0472">Membrane</keyword>
<accession>A0ABD5P1Y3</accession>
<dbReference type="CDD" id="cd13128">
    <property type="entry name" value="MATE_Wzx_like"/>
    <property type="match status" value="1"/>
</dbReference>
<dbReference type="PANTHER" id="PTHR30250">
    <property type="entry name" value="PST FAMILY PREDICTED COLANIC ACID TRANSPORTER"/>
    <property type="match status" value="1"/>
</dbReference>
<feature type="transmembrane region" description="Helical" evidence="6">
    <location>
        <begin position="51"/>
        <end position="70"/>
    </location>
</feature>
<sequence length="496" mass="52692">MATDSSSKLSSLRSVADGATLHYVGTVVVNAVGFLLNLALTRTLGASVYGIYAYGTLVISSALTFANLGSDVSTTRYLSANRNDQAYQNRVLGLSYLTTAVVSLLAATALYLAAPAINAYTLEEPLFTPALRIFAIALPFQALTRVVSSTFRGLERAVGKTVVLVLGPVLRLLVVVSAILVGYSLLGVAAAYAVACLLAFLAALSYALARTDLRPEWDLRREEVTAFYDYSAPLTLSKAASFLFKRVDVLMVGIFLASASVGVYNVAVLLATVIAMPLGGINQLFPPVASRLHANGDRDELEDVYATVTRWSITASLLLALPLFVYRAEVLSLFGPEFVVGTGVVALFIAGQLFNAAAGPANDLLTMTDHQYLVMANHFCFGVVNVVLNYLFILEFGLIGAALATAGVLASLNVVRVVEVWYLEGLFAYSTALWKPLAAATVAATTMVVLGLYLDGYVLFVVGSAAGALAFLASLYQFGLAQRDVELAGDYLELMS</sequence>